<name>A0A2R4X207_9EURY</name>
<dbReference type="InterPro" id="IPR001387">
    <property type="entry name" value="Cro/C1-type_HTH"/>
</dbReference>
<dbReference type="InterPro" id="IPR019293">
    <property type="entry name" value="ThiN"/>
</dbReference>
<dbReference type="PROSITE" id="PS50943">
    <property type="entry name" value="HTH_CROC1"/>
    <property type="match status" value="1"/>
</dbReference>
<dbReference type="Pfam" id="PF01381">
    <property type="entry name" value="HTH_3"/>
    <property type="match status" value="1"/>
</dbReference>
<dbReference type="PANTHER" id="PTHR40730">
    <property type="entry name" value="TRANSCRIPTIONAL REGULATOR PROTEIN-LIKE PROTEIN"/>
    <property type="match status" value="1"/>
</dbReference>
<dbReference type="Pfam" id="PF10120">
    <property type="entry name" value="ThiN"/>
    <property type="match status" value="1"/>
</dbReference>
<dbReference type="SUPFAM" id="SSF47413">
    <property type="entry name" value="lambda repressor-like DNA-binding domains"/>
    <property type="match status" value="1"/>
</dbReference>
<evidence type="ECO:0000313" key="3">
    <source>
        <dbReference type="Proteomes" id="UP000244727"/>
    </source>
</evidence>
<dbReference type="Proteomes" id="UP000244727">
    <property type="component" value="Chromosome"/>
</dbReference>
<dbReference type="InterPro" id="IPR010982">
    <property type="entry name" value="Lambda_DNA-bd_dom_sf"/>
</dbReference>
<organism evidence="2 3">
    <name type="scientific">Halococcoides cellulosivorans</name>
    <dbReference type="NCBI Taxonomy" id="1679096"/>
    <lineage>
        <taxon>Archaea</taxon>
        <taxon>Methanobacteriati</taxon>
        <taxon>Methanobacteriota</taxon>
        <taxon>Stenosarchaea group</taxon>
        <taxon>Halobacteria</taxon>
        <taxon>Halobacteriales</taxon>
        <taxon>Haloarculaceae</taxon>
        <taxon>Halococcoides</taxon>
    </lineage>
</organism>
<evidence type="ECO:0000313" key="2">
    <source>
        <dbReference type="EMBL" id="AWB27763.1"/>
    </source>
</evidence>
<dbReference type="Gene3D" id="1.10.260.40">
    <property type="entry name" value="lambda repressor-like DNA-binding domains"/>
    <property type="match status" value="1"/>
</dbReference>
<sequence length="299" mass="31673">MKFVEEVVVESVLPTVRSLLAEALADRGRTQREVADLLGISQSAVSKYVHGEIDRNERVQSDDRVVALVEELADGLANGEISQVQALVELEVLIRQLERGDLIAELHTEAMPALADADADFTDVHDPESRLRQTERVRGSVRRGLSRLEHTAGFGAAVPQVGSNLVECLPAAADLADVCGVPGRIFEVGGRAVVPDDPEFGVSEHVASILLAARSAGHPARAALNVRYEPALLDRLDSTGATAVAFDPEADRDAAIAAALADDPDADVLYQTGAFGIEPILYVLGADASAVADRVASFV</sequence>
<proteinExistence type="predicted"/>
<keyword evidence="3" id="KW-1185">Reference proteome</keyword>
<dbReference type="SUPFAM" id="SSF53639">
    <property type="entry name" value="AraD/HMP-PK domain-like"/>
    <property type="match status" value="1"/>
</dbReference>
<dbReference type="Gene3D" id="3.40.225.10">
    <property type="entry name" value="Class II aldolase/adducin N-terminal domain"/>
    <property type="match status" value="1"/>
</dbReference>
<dbReference type="InterPro" id="IPR036409">
    <property type="entry name" value="Aldolase_II/adducin_N_sf"/>
</dbReference>
<dbReference type="GeneID" id="36512559"/>
<dbReference type="GO" id="GO:0003677">
    <property type="term" value="F:DNA binding"/>
    <property type="evidence" value="ECO:0007669"/>
    <property type="project" value="UniProtKB-KW"/>
</dbReference>
<dbReference type="PANTHER" id="PTHR40730:SF5">
    <property type="entry name" value="HTH CRO_C1-TYPE DOMAIN-CONTAINING PROTEIN"/>
    <property type="match status" value="1"/>
</dbReference>
<dbReference type="EMBL" id="CP028858">
    <property type="protein sequence ID" value="AWB27763.1"/>
    <property type="molecule type" value="Genomic_DNA"/>
</dbReference>
<dbReference type="SMART" id="SM00530">
    <property type="entry name" value="HTH_XRE"/>
    <property type="match status" value="1"/>
</dbReference>
<reference evidence="2 3" key="1">
    <citation type="submission" date="2018-04" db="EMBL/GenBank/DDBJ databases">
        <title>Halococcoides cellulosivorans gen. nov., sp. nov., an extremely halophilic cellulose-utilizing haloarchaeon from hypersaline lakes.</title>
        <authorList>
            <person name="Sorokin D.Y."/>
            <person name="Toshchakov S.V."/>
            <person name="Samarov N.I."/>
            <person name="Korzhenkov A."/>
            <person name="Kublanov I.V."/>
        </authorList>
    </citation>
    <scope>NUCLEOTIDE SEQUENCE [LARGE SCALE GENOMIC DNA]</scope>
    <source>
        <strain evidence="2 3">HArcel1</strain>
    </source>
</reference>
<accession>A0A2R4X207</accession>
<evidence type="ECO:0000259" key="1">
    <source>
        <dbReference type="PROSITE" id="PS50943"/>
    </source>
</evidence>
<protein>
    <submittedName>
        <fullName evidence="2">DNA-binding protein</fullName>
    </submittedName>
</protein>
<feature type="domain" description="HTH cro/C1-type" evidence="1">
    <location>
        <begin position="20"/>
        <end position="52"/>
    </location>
</feature>
<dbReference type="KEGG" id="harc:HARCEL1_08590"/>
<dbReference type="RefSeq" id="WP_108382420.1">
    <property type="nucleotide sequence ID" value="NZ_CP028858.1"/>
</dbReference>
<gene>
    <name evidence="2" type="ORF">HARCEL1_08590</name>
</gene>
<dbReference type="AlphaFoldDB" id="A0A2R4X207"/>
<keyword evidence="2" id="KW-0238">DNA-binding</keyword>
<dbReference type="CDD" id="cd00093">
    <property type="entry name" value="HTH_XRE"/>
    <property type="match status" value="1"/>
</dbReference>